<evidence type="ECO:0000256" key="7">
    <source>
        <dbReference type="ARBA" id="ARBA00022801"/>
    </source>
</evidence>
<accession>A0ABW7CAL4</accession>
<dbReference type="Pfam" id="PF01435">
    <property type="entry name" value="Peptidase_M48"/>
    <property type="match status" value="1"/>
</dbReference>
<gene>
    <name evidence="15" type="ORF">VPK24_11200</name>
</gene>
<reference evidence="16" key="1">
    <citation type="journal article" date="2024" name="Algal Res.">
        <title>Biochemical, toxicological and genomic investigation of a high-biomass producing Limnothrix strain isolated from Italian shallow drinking water reservoir.</title>
        <authorList>
            <person name="Simonazzi M."/>
            <person name="Shishido T.K."/>
            <person name="Delbaje E."/>
            <person name="Wahlsten M."/>
            <person name="Fewer D.P."/>
            <person name="Sivonen K."/>
            <person name="Pezzolesi L."/>
            <person name="Pistocchi R."/>
        </authorList>
    </citation>
    <scope>NUCLEOTIDE SEQUENCE [LARGE SCALE GENOMIC DNA]</scope>
    <source>
        <strain evidence="16">LRLZ20PSL1</strain>
    </source>
</reference>
<keyword evidence="3" id="KW-1003">Cell membrane</keyword>
<evidence type="ECO:0000256" key="12">
    <source>
        <dbReference type="SAM" id="MobiDB-lite"/>
    </source>
</evidence>
<feature type="compositionally biased region" description="Low complexity" evidence="12">
    <location>
        <begin position="146"/>
        <end position="200"/>
    </location>
</feature>
<evidence type="ECO:0000256" key="5">
    <source>
        <dbReference type="ARBA" id="ARBA00022692"/>
    </source>
</evidence>
<dbReference type="RefSeq" id="WP_393013316.1">
    <property type="nucleotide sequence ID" value="NZ_JAZAQF010000069.1"/>
</dbReference>
<evidence type="ECO:0000256" key="13">
    <source>
        <dbReference type="SAM" id="Phobius"/>
    </source>
</evidence>
<feature type="domain" description="Peptidase M48" evidence="14">
    <location>
        <begin position="405"/>
        <end position="611"/>
    </location>
</feature>
<feature type="compositionally biased region" description="Low complexity" evidence="12">
    <location>
        <begin position="237"/>
        <end position="253"/>
    </location>
</feature>
<keyword evidence="16" id="KW-1185">Reference proteome</keyword>
<keyword evidence="4" id="KW-0645">Protease</keyword>
<evidence type="ECO:0000256" key="10">
    <source>
        <dbReference type="ARBA" id="ARBA00023049"/>
    </source>
</evidence>
<evidence type="ECO:0000256" key="6">
    <source>
        <dbReference type="ARBA" id="ARBA00022723"/>
    </source>
</evidence>
<proteinExistence type="predicted"/>
<evidence type="ECO:0000256" key="4">
    <source>
        <dbReference type="ARBA" id="ARBA00022670"/>
    </source>
</evidence>
<feature type="transmembrane region" description="Helical" evidence="13">
    <location>
        <begin position="696"/>
        <end position="717"/>
    </location>
</feature>
<evidence type="ECO:0000313" key="15">
    <source>
        <dbReference type="EMBL" id="MFG3818203.1"/>
    </source>
</evidence>
<dbReference type="PANTHER" id="PTHR43221">
    <property type="entry name" value="PROTEASE HTPX"/>
    <property type="match status" value="1"/>
</dbReference>
<dbReference type="PANTHER" id="PTHR43221:SF1">
    <property type="entry name" value="PROTEASE HTPX"/>
    <property type="match status" value="1"/>
</dbReference>
<dbReference type="InterPro" id="IPR011990">
    <property type="entry name" value="TPR-like_helical_dom_sf"/>
</dbReference>
<comment type="cofactor">
    <cofactor evidence="1">
        <name>Zn(2+)</name>
        <dbReference type="ChEBI" id="CHEBI:29105"/>
    </cofactor>
</comment>
<evidence type="ECO:0000256" key="1">
    <source>
        <dbReference type="ARBA" id="ARBA00001947"/>
    </source>
</evidence>
<feature type="region of interest" description="Disordered" evidence="12">
    <location>
        <begin position="80"/>
        <end position="125"/>
    </location>
</feature>
<evidence type="ECO:0000256" key="2">
    <source>
        <dbReference type="ARBA" id="ARBA00004651"/>
    </source>
</evidence>
<dbReference type="InterPro" id="IPR050083">
    <property type="entry name" value="HtpX_protease"/>
</dbReference>
<evidence type="ECO:0000313" key="16">
    <source>
        <dbReference type="Proteomes" id="UP001604335"/>
    </source>
</evidence>
<dbReference type="Proteomes" id="UP001604335">
    <property type="component" value="Unassembled WGS sequence"/>
</dbReference>
<feature type="compositionally biased region" description="Pro residues" evidence="12">
    <location>
        <begin position="91"/>
        <end position="101"/>
    </location>
</feature>
<protein>
    <submittedName>
        <fullName evidence="15">M48 family metalloprotease</fullName>
        <ecNumber evidence="15">3.4.24.-</ecNumber>
    </submittedName>
</protein>
<feature type="region of interest" description="Disordered" evidence="12">
    <location>
        <begin position="141"/>
        <end position="224"/>
    </location>
</feature>
<keyword evidence="8" id="KW-0862">Zinc</keyword>
<name>A0ABW7CAL4_9CYAN</name>
<keyword evidence="10 15" id="KW-0482">Metalloprotease</keyword>
<dbReference type="EMBL" id="JAZAQF010000069">
    <property type="protein sequence ID" value="MFG3818203.1"/>
    <property type="molecule type" value="Genomic_DNA"/>
</dbReference>
<dbReference type="SUPFAM" id="SSF48452">
    <property type="entry name" value="TPR-like"/>
    <property type="match status" value="1"/>
</dbReference>
<keyword evidence="7 15" id="KW-0378">Hydrolase</keyword>
<evidence type="ECO:0000256" key="3">
    <source>
        <dbReference type="ARBA" id="ARBA00022475"/>
    </source>
</evidence>
<evidence type="ECO:0000256" key="11">
    <source>
        <dbReference type="ARBA" id="ARBA00023136"/>
    </source>
</evidence>
<keyword evidence="9 13" id="KW-1133">Transmembrane helix</keyword>
<keyword evidence="11 13" id="KW-0472">Membrane</keyword>
<evidence type="ECO:0000256" key="8">
    <source>
        <dbReference type="ARBA" id="ARBA00022833"/>
    </source>
</evidence>
<feature type="region of interest" description="Disordered" evidence="12">
    <location>
        <begin position="237"/>
        <end position="269"/>
    </location>
</feature>
<dbReference type="InterPro" id="IPR001915">
    <property type="entry name" value="Peptidase_M48"/>
</dbReference>
<organism evidence="15 16">
    <name type="scientific">Limnothrix redekei LRLZ20PSL1</name>
    <dbReference type="NCBI Taxonomy" id="3112953"/>
    <lineage>
        <taxon>Bacteria</taxon>
        <taxon>Bacillati</taxon>
        <taxon>Cyanobacteriota</taxon>
        <taxon>Cyanophyceae</taxon>
        <taxon>Pseudanabaenales</taxon>
        <taxon>Pseudanabaenaceae</taxon>
        <taxon>Limnothrix</taxon>
    </lineage>
</organism>
<comment type="caution">
    <text evidence="15">The sequence shown here is derived from an EMBL/GenBank/DDBJ whole genome shotgun (WGS) entry which is preliminary data.</text>
</comment>
<dbReference type="GO" id="GO:0008237">
    <property type="term" value="F:metallopeptidase activity"/>
    <property type="evidence" value="ECO:0007669"/>
    <property type="project" value="UniProtKB-KW"/>
</dbReference>
<comment type="subcellular location">
    <subcellularLocation>
        <location evidence="2">Cell membrane</location>
        <topology evidence="2">Multi-pass membrane protein</topology>
    </subcellularLocation>
</comment>
<feature type="transmembrane region" description="Helical" evidence="13">
    <location>
        <begin position="653"/>
        <end position="676"/>
    </location>
</feature>
<keyword evidence="6" id="KW-0479">Metal-binding</keyword>
<evidence type="ECO:0000259" key="14">
    <source>
        <dbReference type="Pfam" id="PF01435"/>
    </source>
</evidence>
<dbReference type="EC" id="3.4.24.-" evidence="15"/>
<evidence type="ECO:0000256" key="9">
    <source>
        <dbReference type="ARBA" id="ARBA00022989"/>
    </source>
</evidence>
<sequence length="872" mass="93663">MTELGAEGARSQLQAGLAALKQGQPAAAIAPLETASATLTGAEQARAQAALVGAYRAMGQWAKAIALCESLLNHPNPQVRQWATQARSQLKPPPPPPPTPKPKAAEDPGFVPLEAGNAGFVPLTDPQAIGKRTQVVRVALNPHPGSPALGSPASGSSALGSSPGSATPGSATPGSATPGSSSADPGANPAIAPTTAPTSPLKSDRPPSAVAGSPPWSPNPDRPPAVMAVVTTVETTAPEAQPPAATDAQTPEPYSVQWRNGGRADRRTALTPRPWGQRLVSQAIAIVLLAWIVQQCALLGTATYNKLLDWLSVLLPWLPIWGEATPYITDDPSVSAWIALGLLFLGLPWLLDEVMHRWGSQARKFSELSAQRPETARLLQRLVRSRNRPVPYLRLLTTDLPVVVVYGWLPAQARLAISQGAIDGLSDGELATLVAAQYSQIDRGDSAIASWATVVLLLPYGLHQWAAQLAETWQLWPAKLGAVGLSALAYGLYRVERWALFGWSRSRQAEADRLGAAETGDPNALARALVKCSAAVAEQAIANQALSPWLVAIELLLPFSPTCAAIEGSFHPIAPPEPLWAWGRRNPYRTWLQLNHTHPLTGQRMATLAELAVRWRLEPEFEASDRAAQDQQKRYLPPLPRARPLRPTTPQTLWLQSGPWVGMVAGVGVALLLWVIGGLGRLLNHPIGWMWADRSLLWGLAWMGCGLGIFLRLNAFFPEIRGRLPLIFNADGPPLASALAEPNALPIDAVMVKVSGRLLGRSGWANGLWQDLWLQTPSGLLPLHLASRWGWLGTLIRQSRQELPIGSPVMVTGWLRRGGIPWIDVESLNLVQGRLTSTTSLVSPDAHPLRSVLLGAITVAIGFSILMRYRWF</sequence>
<keyword evidence="5 13" id="KW-0812">Transmembrane</keyword>